<dbReference type="InterPro" id="IPR025724">
    <property type="entry name" value="GAG-pre-integrase_dom"/>
</dbReference>
<dbReference type="AlphaFoldDB" id="A0A329RD80"/>
<protein>
    <submittedName>
        <fullName evidence="3">Uncharacterized protein</fullName>
    </submittedName>
</protein>
<dbReference type="Pfam" id="PF13976">
    <property type="entry name" value="gag_pre-integrs"/>
    <property type="match status" value="1"/>
</dbReference>
<dbReference type="InterPro" id="IPR054722">
    <property type="entry name" value="PolX-like_BBD"/>
</dbReference>
<organism evidence="3 4">
    <name type="scientific">Phytophthora cactorum</name>
    <dbReference type="NCBI Taxonomy" id="29920"/>
    <lineage>
        <taxon>Eukaryota</taxon>
        <taxon>Sar</taxon>
        <taxon>Stramenopiles</taxon>
        <taxon>Oomycota</taxon>
        <taxon>Peronosporomycetes</taxon>
        <taxon>Peronosporales</taxon>
        <taxon>Peronosporaceae</taxon>
        <taxon>Phytophthora</taxon>
    </lineage>
</organism>
<feature type="domain" description="GAG-pre-integrase" evidence="1">
    <location>
        <begin position="115"/>
        <end position="162"/>
    </location>
</feature>
<dbReference type="VEuPathDB" id="FungiDB:PC110_g20931"/>
<gene>
    <name evidence="3" type="ORF">PC110_g20931</name>
</gene>
<dbReference type="Pfam" id="PF22936">
    <property type="entry name" value="Pol_BBD"/>
    <property type="match status" value="1"/>
</dbReference>
<feature type="domain" description="Retrovirus-related Pol polyprotein from transposon TNT 1-94-like beta-barrel" evidence="2">
    <location>
        <begin position="21"/>
        <end position="84"/>
    </location>
</feature>
<dbReference type="Proteomes" id="UP000251314">
    <property type="component" value="Unassembled WGS sequence"/>
</dbReference>
<keyword evidence="4" id="KW-1185">Reference proteome</keyword>
<evidence type="ECO:0000259" key="1">
    <source>
        <dbReference type="Pfam" id="PF13976"/>
    </source>
</evidence>
<comment type="caution">
    <text evidence="3">The sequence shown here is derived from an EMBL/GenBank/DDBJ whole genome shotgun (WGS) entry which is preliminary data.</text>
</comment>
<dbReference type="EMBL" id="MJFZ01001254">
    <property type="protein sequence ID" value="RAW22625.1"/>
    <property type="molecule type" value="Genomic_DNA"/>
</dbReference>
<dbReference type="OrthoDB" id="128376at2759"/>
<accession>A0A329RD80</accession>
<name>A0A329RD80_9STRA</name>
<sequence length="165" mass="18346">MNRRLRLHSARHVQSAVVRELIPSAGKSITVGGNHQIPIKGTGDVKMTITDTKGKEREITLTSMLYAPELKFNLLSVRQAVEDDFKINFPSAKKCVLLFAHRTKFEAKTGEGAHLYQFQASPATSPQVAQVATSGKPDNVLLWHKRMGHPNFRTMQDLPKANTVT</sequence>
<evidence type="ECO:0000313" key="3">
    <source>
        <dbReference type="EMBL" id="RAW22625.1"/>
    </source>
</evidence>
<evidence type="ECO:0000259" key="2">
    <source>
        <dbReference type="Pfam" id="PF22936"/>
    </source>
</evidence>
<proteinExistence type="predicted"/>
<reference evidence="3 4" key="1">
    <citation type="submission" date="2018-01" db="EMBL/GenBank/DDBJ databases">
        <title>Draft genome of the strawberry crown rot pathogen Phytophthora cactorum.</title>
        <authorList>
            <person name="Armitage A.D."/>
            <person name="Lysoe E."/>
            <person name="Nellist C.F."/>
            <person name="Harrison R.J."/>
            <person name="Brurberg M.B."/>
        </authorList>
    </citation>
    <scope>NUCLEOTIDE SEQUENCE [LARGE SCALE GENOMIC DNA]</scope>
    <source>
        <strain evidence="3 4">10300</strain>
    </source>
</reference>
<dbReference type="STRING" id="29920.A0A329RD80"/>
<evidence type="ECO:0000313" key="4">
    <source>
        <dbReference type="Proteomes" id="UP000251314"/>
    </source>
</evidence>